<protein>
    <submittedName>
        <fullName evidence="2">Uncharacterized protein</fullName>
    </submittedName>
</protein>
<proteinExistence type="predicted"/>
<evidence type="ECO:0000313" key="2">
    <source>
        <dbReference type="EMBL" id="MPN16274.1"/>
    </source>
</evidence>
<name>A0A645FW72_9ZZZZ</name>
<accession>A0A645FW72</accession>
<feature type="compositionally biased region" description="Basic and acidic residues" evidence="1">
    <location>
        <begin position="12"/>
        <end position="23"/>
    </location>
</feature>
<organism evidence="2">
    <name type="scientific">bioreactor metagenome</name>
    <dbReference type="NCBI Taxonomy" id="1076179"/>
    <lineage>
        <taxon>unclassified sequences</taxon>
        <taxon>metagenomes</taxon>
        <taxon>ecological metagenomes</taxon>
    </lineage>
</organism>
<feature type="compositionally biased region" description="Basic residues" evidence="1">
    <location>
        <begin position="53"/>
        <end position="63"/>
    </location>
</feature>
<dbReference type="EMBL" id="VSSQ01063197">
    <property type="protein sequence ID" value="MPN16274.1"/>
    <property type="molecule type" value="Genomic_DNA"/>
</dbReference>
<feature type="compositionally biased region" description="Basic and acidic residues" evidence="1">
    <location>
        <begin position="123"/>
        <end position="139"/>
    </location>
</feature>
<evidence type="ECO:0000256" key="1">
    <source>
        <dbReference type="SAM" id="MobiDB-lite"/>
    </source>
</evidence>
<sequence>MAECPGTGRPRPRGDENRRRLLRDVPAGTGGREPLPETAVEAGRRIHAVALPQRRRAAGKGRHHPDPRPERRKKPVDFAPSRQRRQRAGDRGRNVRLEGSQAGRSRRGAAVRRRNPPALRQPQGERQRQALPRRSDRHSGQGGIGKTGGEPVSRRRLVRGGKFLFFAAAR</sequence>
<gene>
    <name evidence="2" type="ORF">SDC9_163612</name>
</gene>
<reference evidence="2" key="1">
    <citation type="submission" date="2019-08" db="EMBL/GenBank/DDBJ databases">
        <authorList>
            <person name="Kucharzyk K."/>
            <person name="Murdoch R.W."/>
            <person name="Higgins S."/>
            <person name="Loffler F."/>
        </authorList>
    </citation>
    <scope>NUCLEOTIDE SEQUENCE</scope>
</reference>
<feature type="region of interest" description="Disordered" evidence="1">
    <location>
        <begin position="1"/>
        <end position="155"/>
    </location>
</feature>
<feature type="compositionally biased region" description="Basic and acidic residues" evidence="1">
    <location>
        <begin position="87"/>
        <end position="96"/>
    </location>
</feature>
<feature type="compositionally biased region" description="Basic residues" evidence="1">
    <location>
        <begin position="104"/>
        <end position="115"/>
    </location>
</feature>
<dbReference type="AlphaFoldDB" id="A0A645FW72"/>
<comment type="caution">
    <text evidence="2">The sequence shown here is derived from an EMBL/GenBank/DDBJ whole genome shotgun (WGS) entry which is preliminary data.</text>
</comment>